<proteinExistence type="predicted"/>
<feature type="transmembrane region" description="Helical" evidence="1">
    <location>
        <begin position="20"/>
        <end position="41"/>
    </location>
</feature>
<gene>
    <name evidence="2" type="ORF">F7D73_14585</name>
</gene>
<comment type="caution">
    <text evidence="2">The sequence shown here is derived from an EMBL/GenBank/DDBJ whole genome shotgun (WGS) entry which is preliminary data.</text>
</comment>
<reference evidence="2 3" key="1">
    <citation type="submission" date="2019-09" db="EMBL/GenBank/DDBJ databases">
        <title>Distinct polysaccharide growth profiles of human intestinal Prevotella copri isolates.</title>
        <authorList>
            <person name="Fehlner-Peach H."/>
            <person name="Magnabosco C."/>
            <person name="Raghavan V."/>
            <person name="Scher J.U."/>
            <person name="Tett A."/>
            <person name="Cox L.M."/>
            <person name="Gottsegen C."/>
            <person name="Watters A."/>
            <person name="Wiltshire- Gordon J.D."/>
            <person name="Segata N."/>
            <person name="Bonneau R."/>
            <person name="Littman D.R."/>
        </authorList>
    </citation>
    <scope>NUCLEOTIDE SEQUENCE [LARGE SCALE GENOMIC DNA]</scope>
    <source>
        <strain evidence="3">iA622</strain>
    </source>
</reference>
<accession>A0A6G1U3K7</accession>
<sequence>MKQVEETYISLLTDFGFKRIFGTAMNKNLLICFLISKILLIRRSKKVRMRKPWKLPRTCLPMVLTSI</sequence>
<name>A0A6G1U3K7_9BACT</name>
<keyword evidence="1" id="KW-0472">Membrane</keyword>
<evidence type="ECO:0000256" key="1">
    <source>
        <dbReference type="SAM" id="Phobius"/>
    </source>
</evidence>
<dbReference type="AlphaFoldDB" id="A0A6G1U3K7"/>
<evidence type="ECO:0000313" key="2">
    <source>
        <dbReference type="EMBL" id="MQN82142.1"/>
    </source>
</evidence>
<organism evidence="2 3">
    <name type="scientific">Segatella copri</name>
    <dbReference type="NCBI Taxonomy" id="165179"/>
    <lineage>
        <taxon>Bacteria</taxon>
        <taxon>Pseudomonadati</taxon>
        <taxon>Bacteroidota</taxon>
        <taxon>Bacteroidia</taxon>
        <taxon>Bacteroidales</taxon>
        <taxon>Prevotellaceae</taxon>
        <taxon>Segatella</taxon>
    </lineage>
</organism>
<evidence type="ECO:0000313" key="3">
    <source>
        <dbReference type="Proteomes" id="UP000480425"/>
    </source>
</evidence>
<protein>
    <submittedName>
        <fullName evidence="2">Uncharacterized protein</fullName>
    </submittedName>
</protein>
<keyword evidence="1" id="KW-1133">Transmembrane helix</keyword>
<dbReference type="Proteomes" id="UP000480425">
    <property type="component" value="Unassembled WGS sequence"/>
</dbReference>
<dbReference type="EMBL" id="VZCB01000099">
    <property type="protein sequence ID" value="MQN82142.1"/>
    <property type="molecule type" value="Genomic_DNA"/>
</dbReference>
<keyword evidence="1" id="KW-0812">Transmembrane</keyword>